<dbReference type="PANTHER" id="PTHR30487">
    <property type="entry name" value="TYPE 4 PREPILIN-LIKE PROTEINS LEADER PEPTIDE-PROCESSING ENZYME"/>
    <property type="match status" value="1"/>
</dbReference>
<dbReference type="GO" id="GO:0006465">
    <property type="term" value="P:signal peptide processing"/>
    <property type="evidence" value="ECO:0007669"/>
    <property type="project" value="TreeGrafter"/>
</dbReference>
<keyword evidence="2" id="KW-0472">Membrane</keyword>
<dbReference type="InterPro" id="IPR000045">
    <property type="entry name" value="Prepilin_IV_endopep_pep"/>
</dbReference>
<keyword evidence="5" id="KW-1185">Reference proteome</keyword>
<feature type="domain" description="Prepilin type IV endopeptidase peptidase" evidence="3">
    <location>
        <begin position="85"/>
        <end position="188"/>
    </location>
</feature>
<dbReference type="GO" id="GO:0004190">
    <property type="term" value="F:aspartic-type endopeptidase activity"/>
    <property type="evidence" value="ECO:0007669"/>
    <property type="project" value="InterPro"/>
</dbReference>
<evidence type="ECO:0000313" key="5">
    <source>
        <dbReference type="Proteomes" id="UP000027178"/>
    </source>
</evidence>
<evidence type="ECO:0000256" key="1">
    <source>
        <dbReference type="ARBA" id="ARBA00005801"/>
    </source>
</evidence>
<keyword evidence="2" id="KW-0812">Transmembrane</keyword>
<gene>
    <name evidence="4" type="ORF">KCH_47290</name>
</gene>
<dbReference type="PATRIC" id="fig|1348663.4.peg.4567"/>
<protein>
    <recommendedName>
        <fullName evidence="3">Prepilin type IV endopeptidase peptidase domain-containing protein</fullName>
    </recommendedName>
</protein>
<keyword evidence="2" id="KW-1133">Transmembrane helix</keyword>
<dbReference type="Proteomes" id="UP000027178">
    <property type="component" value="Unassembled WGS sequence"/>
</dbReference>
<name>A0A066YPV8_9ACTN</name>
<dbReference type="EMBL" id="JNBY01000095">
    <property type="protein sequence ID" value="KDN83247.1"/>
    <property type="molecule type" value="Genomic_DNA"/>
</dbReference>
<feature type="transmembrane region" description="Helical" evidence="2">
    <location>
        <begin position="203"/>
        <end position="220"/>
    </location>
</feature>
<reference evidence="4 5" key="1">
    <citation type="submission" date="2014-05" db="EMBL/GenBank/DDBJ databases">
        <title>Draft Genome Sequence of Kitasatospora cheerisanensis KCTC 2395.</title>
        <authorList>
            <person name="Nam D.H."/>
        </authorList>
    </citation>
    <scope>NUCLEOTIDE SEQUENCE [LARGE SCALE GENOMIC DNA]</scope>
    <source>
        <strain evidence="4 5">KCTC 2395</strain>
    </source>
</reference>
<evidence type="ECO:0000256" key="2">
    <source>
        <dbReference type="SAM" id="Phobius"/>
    </source>
</evidence>
<organism evidence="4 5">
    <name type="scientific">Kitasatospora cheerisanensis KCTC 2395</name>
    <dbReference type="NCBI Taxonomy" id="1348663"/>
    <lineage>
        <taxon>Bacteria</taxon>
        <taxon>Bacillati</taxon>
        <taxon>Actinomycetota</taxon>
        <taxon>Actinomycetes</taxon>
        <taxon>Kitasatosporales</taxon>
        <taxon>Streptomycetaceae</taxon>
        <taxon>Kitasatospora</taxon>
    </lineage>
</organism>
<dbReference type="InterPro" id="IPR050882">
    <property type="entry name" value="Prepilin_peptidase/N-MTase"/>
</dbReference>
<evidence type="ECO:0000313" key="4">
    <source>
        <dbReference type="EMBL" id="KDN83247.1"/>
    </source>
</evidence>
<feature type="transmembrane region" description="Helical" evidence="2">
    <location>
        <begin position="80"/>
        <end position="98"/>
    </location>
</feature>
<proteinExistence type="inferred from homology"/>
<dbReference type="OrthoDB" id="3388265at2"/>
<dbReference type="eggNOG" id="COG1989">
    <property type="taxonomic scope" value="Bacteria"/>
</dbReference>
<comment type="caution">
    <text evidence="4">The sequence shown here is derived from an EMBL/GenBank/DDBJ whole genome shotgun (WGS) entry which is preliminary data.</text>
</comment>
<dbReference type="HOGENOM" id="CLU_057101_2_0_11"/>
<evidence type="ECO:0000259" key="3">
    <source>
        <dbReference type="Pfam" id="PF01478"/>
    </source>
</evidence>
<comment type="similarity">
    <text evidence="1">Belongs to the peptidase A24 family.</text>
</comment>
<dbReference type="RefSeq" id="WP_035865484.1">
    <property type="nucleotide sequence ID" value="NZ_KK853997.1"/>
</dbReference>
<sequence length="221" mass="22449">MFGAVLGAVLGLLAGVPLRSLVVRFAVPAGEPWRSCAVTPMGGCVRCGERSGPPPLTVEAVAAAVGAALAAGAPPRWLPLLVWVALFGVVLGFVDGAVKRLPDALTLPLLAGTVLLLPLADHRPAVWLRCALAAGILGGLFLLLALLAPMGLGDVKLAPSLGAVLGLAGWRTVYAGVLGMWLVAALWAVVLLVLRRAGRRTELAFGPAMLLGTLAAVLATA</sequence>
<dbReference type="GO" id="GO:0005886">
    <property type="term" value="C:plasma membrane"/>
    <property type="evidence" value="ECO:0007669"/>
    <property type="project" value="TreeGrafter"/>
</dbReference>
<feature type="transmembrane region" description="Helical" evidence="2">
    <location>
        <begin position="132"/>
        <end position="152"/>
    </location>
</feature>
<dbReference type="Pfam" id="PF01478">
    <property type="entry name" value="Peptidase_A24"/>
    <property type="match status" value="1"/>
</dbReference>
<feature type="transmembrane region" description="Helical" evidence="2">
    <location>
        <begin position="172"/>
        <end position="194"/>
    </location>
</feature>
<accession>A0A066YPV8</accession>
<dbReference type="PANTHER" id="PTHR30487:SF0">
    <property type="entry name" value="PREPILIN LEADER PEPTIDASE_N-METHYLTRANSFERASE-RELATED"/>
    <property type="match status" value="1"/>
</dbReference>
<dbReference type="AlphaFoldDB" id="A0A066YPV8"/>